<keyword evidence="1" id="KW-0472">Membrane</keyword>
<dbReference type="OrthoDB" id="9992230at2"/>
<reference evidence="2 3" key="1">
    <citation type="submission" date="2017-05" db="EMBL/GenBank/DDBJ databases">
        <title>The Genome Sequence of Enterococcus sp. 8G7_MSG3316.</title>
        <authorList>
            <consortium name="The Broad Institute Genomics Platform"/>
            <consortium name="The Broad Institute Genomic Center for Infectious Diseases"/>
            <person name="Earl A."/>
            <person name="Manson A."/>
            <person name="Schwartman J."/>
            <person name="Gilmore M."/>
            <person name="Abouelleil A."/>
            <person name="Cao P."/>
            <person name="Chapman S."/>
            <person name="Cusick C."/>
            <person name="Shea T."/>
            <person name="Young S."/>
            <person name="Neafsey D."/>
            <person name="Nusbaum C."/>
            <person name="Birren B."/>
        </authorList>
    </citation>
    <scope>NUCLEOTIDE SEQUENCE [LARGE SCALE GENOMIC DNA]</scope>
    <source>
        <strain evidence="2 3">8G7_MSG3316</strain>
    </source>
</reference>
<protein>
    <submittedName>
        <fullName evidence="2">Uncharacterized protein</fullName>
    </submittedName>
</protein>
<comment type="caution">
    <text evidence="2">The sequence shown here is derived from an EMBL/GenBank/DDBJ whole genome shotgun (WGS) entry which is preliminary data.</text>
</comment>
<keyword evidence="3" id="KW-1185">Reference proteome</keyword>
<organism evidence="2 3">
    <name type="scientific">Candidatus Enterococcus testudinis</name>
    <dbReference type="NCBI Taxonomy" id="1834191"/>
    <lineage>
        <taxon>Bacteria</taxon>
        <taxon>Bacillati</taxon>
        <taxon>Bacillota</taxon>
        <taxon>Bacilli</taxon>
        <taxon>Lactobacillales</taxon>
        <taxon>Enterococcaceae</taxon>
        <taxon>Enterococcus</taxon>
    </lineage>
</organism>
<dbReference type="EMBL" id="NGKU01000001">
    <property type="protein sequence ID" value="OTN76398.1"/>
    <property type="molecule type" value="Genomic_DNA"/>
</dbReference>
<dbReference type="AlphaFoldDB" id="A0A242A5T5"/>
<evidence type="ECO:0000313" key="2">
    <source>
        <dbReference type="EMBL" id="OTN76398.1"/>
    </source>
</evidence>
<evidence type="ECO:0000256" key="1">
    <source>
        <dbReference type="SAM" id="Phobius"/>
    </source>
</evidence>
<keyword evidence="1" id="KW-1133">Transmembrane helix</keyword>
<gene>
    <name evidence="2" type="ORF">A5886_001475</name>
</gene>
<dbReference type="Proteomes" id="UP000195043">
    <property type="component" value="Unassembled WGS sequence"/>
</dbReference>
<feature type="transmembrane region" description="Helical" evidence="1">
    <location>
        <begin position="208"/>
        <end position="232"/>
    </location>
</feature>
<dbReference type="RefSeq" id="WP_086274353.1">
    <property type="nucleotide sequence ID" value="NZ_NGKU01000001.1"/>
</dbReference>
<sequence length="247" mass="27142">MTKKGEYEPEQLKFAVSEIPGLSAPNVLNQSLTKDNWLILSDFDGAASGEVSFETSLHSGKAETDYGLRISLQRDLKVSENDESEIKENVLDESTHQVIVAPEHLTLAKNTTTSTTTTTNSIVESDATQSSSTVEATTESTEQETQNILRIAGFEGTTAETFIANYPNIDIKTKSDGTGVYPNPSQPEGTTVLNPVGVIMIRAYQVRLLINGSIITSMVLFVRKVMLILLFASMQRKLEQRDFLISF</sequence>
<keyword evidence="1" id="KW-0812">Transmembrane</keyword>
<evidence type="ECO:0000313" key="3">
    <source>
        <dbReference type="Proteomes" id="UP000195043"/>
    </source>
</evidence>
<proteinExistence type="predicted"/>
<accession>A0A242A5T5</accession>
<name>A0A242A5T5_9ENTE</name>